<dbReference type="PANTHER" id="PTHR30246">
    <property type="entry name" value="2-KETO-3-DEOXY-6-PHOSPHOGLUCONATE ALDOLASE"/>
    <property type="match status" value="1"/>
</dbReference>
<dbReference type="AlphaFoldDB" id="E6KZL0"/>
<dbReference type="STRING" id="739.GCA_001059425_01575"/>
<evidence type="ECO:0000256" key="3">
    <source>
        <dbReference type="ARBA" id="ARBA00006906"/>
    </source>
</evidence>
<organism evidence="9 10">
    <name type="scientific">Aggregatibacter segnis ATCC 33393</name>
    <dbReference type="NCBI Taxonomy" id="888057"/>
    <lineage>
        <taxon>Bacteria</taxon>
        <taxon>Pseudomonadati</taxon>
        <taxon>Pseudomonadota</taxon>
        <taxon>Gammaproteobacteria</taxon>
        <taxon>Pasteurellales</taxon>
        <taxon>Pasteurellaceae</taxon>
        <taxon>Aggregatibacter</taxon>
    </lineage>
</organism>
<comment type="pathway">
    <text evidence="2">Carbohydrate acid metabolism; 2-dehydro-3-deoxy-D-gluconate degradation; D-glyceraldehyde 3-phosphate and pyruvate from 2-dehydro-3-deoxy-D-gluconate: step 2/2.</text>
</comment>
<dbReference type="InterPro" id="IPR013785">
    <property type="entry name" value="Aldolase_TIM"/>
</dbReference>
<dbReference type="CDD" id="cd00452">
    <property type="entry name" value="KDPG_aldolase"/>
    <property type="match status" value="1"/>
</dbReference>
<dbReference type="Proteomes" id="UP000032871">
    <property type="component" value="Unassembled WGS sequence"/>
</dbReference>
<evidence type="ECO:0000256" key="7">
    <source>
        <dbReference type="ARBA" id="ARBA00023270"/>
    </source>
</evidence>
<keyword evidence="7" id="KW-0704">Schiff base</keyword>
<name>E6KZL0_9PAST</name>
<dbReference type="GO" id="GO:0008675">
    <property type="term" value="F:2-dehydro-3-deoxy-phosphogluconate aldolase activity"/>
    <property type="evidence" value="ECO:0007669"/>
    <property type="project" value="UniProtKB-EC"/>
</dbReference>
<protein>
    <recommendedName>
        <fullName evidence="5">2-dehydro-3-deoxy-phosphogluconate aldolase</fullName>
        <ecNumber evidence="5">4.1.2.14</ecNumber>
    </recommendedName>
</protein>
<reference evidence="9 10" key="1">
    <citation type="submission" date="2010-12" db="EMBL/GenBank/DDBJ databases">
        <authorList>
            <person name="Muzny D."/>
            <person name="Qin X."/>
            <person name="Deng J."/>
            <person name="Jiang H."/>
            <person name="Liu Y."/>
            <person name="Qu J."/>
            <person name="Song X.-Z."/>
            <person name="Zhang L."/>
            <person name="Thornton R."/>
            <person name="Coyle M."/>
            <person name="Francisco L."/>
            <person name="Jackson L."/>
            <person name="Javaid M."/>
            <person name="Korchina V."/>
            <person name="Kovar C."/>
            <person name="Mata R."/>
            <person name="Mathew T."/>
            <person name="Ngo R."/>
            <person name="Nguyen L."/>
            <person name="Nguyen N."/>
            <person name="Okwuonu G."/>
            <person name="Ongeri F."/>
            <person name="Pham C."/>
            <person name="Simmons D."/>
            <person name="Wilczek-Boney K."/>
            <person name="Hale W."/>
            <person name="Jakkamsetti A."/>
            <person name="Pham P."/>
            <person name="Ruth R."/>
            <person name="San Lucas F."/>
            <person name="Warren J."/>
            <person name="Zhang J."/>
            <person name="Zhao Z."/>
            <person name="Zhou C."/>
            <person name="Zhu D."/>
            <person name="Lee S."/>
            <person name="Bess C."/>
            <person name="Blankenburg K."/>
            <person name="Forbes L."/>
            <person name="Fu Q."/>
            <person name="Gubbala S."/>
            <person name="Hirani K."/>
            <person name="Jayaseelan J.C."/>
            <person name="Lara F."/>
            <person name="Munidasa M."/>
            <person name="Palculict T."/>
            <person name="Patil S."/>
            <person name="Pu L.-L."/>
            <person name="Saada N."/>
            <person name="Tang L."/>
            <person name="Weissenberger G."/>
            <person name="Zhu Y."/>
            <person name="Hemphill L."/>
            <person name="Shang Y."/>
            <person name="Youmans B."/>
            <person name="Ayvaz T."/>
            <person name="Ross M."/>
            <person name="Santibanez J."/>
            <person name="Aqrawi P."/>
            <person name="Gross S."/>
            <person name="Joshi V."/>
            <person name="Fowler G."/>
            <person name="Nazareth L."/>
            <person name="Reid J."/>
            <person name="Worley K."/>
            <person name="Petrosino J."/>
            <person name="Highlander S."/>
            <person name="Gibbs R."/>
        </authorList>
    </citation>
    <scope>NUCLEOTIDE SEQUENCE [LARGE SCALE GENOMIC DNA]</scope>
    <source>
        <strain evidence="9 10">ATCC 33393</strain>
    </source>
</reference>
<comment type="caution">
    <text evidence="9">The sequence shown here is derived from an EMBL/GenBank/DDBJ whole genome shotgun (WGS) entry which is preliminary data.</text>
</comment>
<dbReference type="Gene3D" id="3.20.20.70">
    <property type="entry name" value="Aldolase class I"/>
    <property type="match status" value="1"/>
</dbReference>
<keyword evidence="6 9" id="KW-0456">Lyase</keyword>
<dbReference type="EMBL" id="AEPS01000010">
    <property type="protein sequence ID" value="EFU67205.1"/>
    <property type="molecule type" value="Genomic_DNA"/>
</dbReference>
<keyword evidence="10" id="KW-1185">Reference proteome</keyword>
<dbReference type="NCBIfam" id="NF004325">
    <property type="entry name" value="PRK05718.1"/>
    <property type="match status" value="1"/>
</dbReference>
<proteinExistence type="inferred from homology"/>
<dbReference type="Pfam" id="PF01081">
    <property type="entry name" value="Aldolase"/>
    <property type="match status" value="1"/>
</dbReference>
<dbReference type="SUPFAM" id="SSF51569">
    <property type="entry name" value="Aldolase"/>
    <property type="match status" value="1"/>
</dbReference>
<evidence type="ECO:0000256" key="2">
    <source>
        <dbReference type="ARBA" id="ARBA00004736"/>
    </source>
</evidence>
<evidence type="ECO:0000256" key="5">
    <source>
        <dbReference type="ARBA" id="ARBA00013063"/>
    </source>
</evidence>
<keyword evidence="8" id="KW-0119">Carbohydrate metabolism</keyword>
<dbReference type="InterPro" id="IPR031337">
    <property type="entry name" value="KDPG/KHG_AS_1"/>
</dbReference>
<evidence type="ECO:0000313" key="9">
    <source>
        <dbReference type="EMBL" id="EFU67205.1"/>
    </source>
</evidence>
<evidence type="ECO:0000313" key="10">
    <source>
        <dbReference type="Proteomes" id="UP000032871"/>
    </source>
</evidence>
<dbReference type="PANTHER" id="PTHR30246:SF1">
    <property type="entry name" value="2-DEHYDRO-3-DEOXY-6-PHOSPHOGALACTONATE ALDOLASE-RELATED"/>
    <property type="match status" value="1"/>
</dbReference>
<dbReference type="InterPro" id="IPR031338">
    <property type="entry name" value="KDPG/KHG_AS_2"/>
</dbReference>
<dbReference type="PROSITE" id="PS00160">
    <property type="entry name" value="ALDOLASE_KDPG_KHG_2"/>
    <property type="match status" value="1"/>
</dbReference>
<accession>E6KZL0</accession>
<dbReference type="EC" id="4.1.2.14" evidence="5"/>
<dbReference type="PROSITE" id="PS00159">
    <property type="entry name" value="ALDOLASE_KDPG_KHG_1"/>
    <property type="match status" value="1"/>
</dbReference>
<comment type="similarity">
    <text evidence="3">Belongs to the KHG/KDPG aldolase family.</text>
</comment>
<evidence type="ECO:0000256" key="8">
    <source>
        <dbReference type="ARBA" id="ARBA00023277"/>
    </source>
</evidence>
<evidence type="ECO:0000256" key="1">
    <source>
        <dbReference type="ARBA" id="ARBA00000654"/>
    </source>
</evidence>
<evidence type="ECO:0000256" key="6">
    <source>
        <dbReference type="ARBA" id="ARBA00023239"/>
    </source>
</evidence>
<sequence length="229" mass="24674">MKLNNSRIIKDKKGESMSLTLAQITEQLRELKVVPVIALERAVDILPLADTLANNGLPVAEITFRSSAAAEAIRLLRQQRPDFLIAAGTVLNAEQVVAAKNSGADFVVTPGLNPKIVQLCQDLDFPITPGVNNPMAIEAALDIGIETVKFFPAEASGGVKMIKALLGPYSQLGIMPTGGIGMQNIKEYLAIPNVLACGGSWFVEKNLINAKNWQEIGRLTKDVVEWVNS</sequence>
<gene>
    <name evidence="9" type="primary">eda</name>
    <name evidence="9" type="ORF">HMPREF9064_1552</name>
</gene>
<dbReference type="NCBIfam" id="TIGR01182">
    <property type="entry name" value="eda"/>
    <property type="match status" value="1"/>
</dbReference>
<comment type="catalytic activity">
    <reaction evidence="1">
        <text>2-dehydro-3-deoxy-6-phospho-D-gluconate = D-glyceraldehyde 3-phosphate + pyruvate</text>
        <dbReference type="Rhea" id="RHEA:17089"/>
        <dbReference type="ChEBI" id="CHEBI:15361"/>
        <dbReference type="ChEBI" id="CHEBI:57569"/>
        <dbReference type="ChEBI" id="CHEBI:59776"/>
        <dbReference type="EC" id="4.1.2.14"/>
    </reaction>
</comment>
<dbReference type="HOGENOM" id="CLU_077795_1_1_6"/>
<dbReference type="InterPro" id="IPR000887">
    <property type="entry name" value="Aldlse_KDPG_KHG"/>
</dbReference>
<evidence type="ECO:0000256" key="4">
    <source>
        <dbReference type="ARBA" id="ARBA00011233"/>
    </source>
</evidence>
<comment type="subunit">
    <text evidence="4">Homotrimer.</text>
</comment>